<evidence type="ECO:0000259" key="3">
    <source>
        <dbReference type="Pfam" id="PF00881"/>
    </source>
</evidence>
<evidence type="ECO:0000313" key="5">
    <source>
        <dbReference type="Proteomes" id="UP000294299"/>
    </source>
</evidence>
<dbReference type="InterPro" id="IPR000415">
    <property type="entry name" value="Nitroreductase-like"/>
</dbReference>
<dbReference type="OrthoDB" id="287850at2157"/>
<dbReference type="AlphaFoldDB" id="A0A484IAT7"/>
<dbReference type="Pfam" id="PF00881">
    <property type="entry name" value="Nitroreductase"/>
    <property type="match status" value="1"/>
</dbReference>
<comment type="similarity">
    <text evidence="1">Belongs to the nitroreductase family.</text>
</comment>
<feature type="domain" description="Nitroreductase" evidence="3">
    <location>
        <begin position="12"/>
        <end position="66"/>
    </location>
</feature>
<reference evidence="4 5" key="1">
    <citation type="submission" date="2019-02" db="EMBL/GenBank/DDBJ databases">
        <authorList>
            <person name="Lehtovirta-Morley E L."/>
        </authorList>
    </citation>
    <scope>NUCLEOTIDE SEQUENCE [LARGE SCALE GENOMIC DNA]</scope>
    <source>
        <strain evidence="4">NFRAN1</strain>
    </source>
</reference>
<dbReference type="GO" id="GO:0016491">
    <property type="term" value="F:oxidoreductase activity"/>
    <property type="evidence" value="ECO:0007669"/>
    <property type="project" value="UniProtKB-KW"/>
</dbReference>
<keyword evidence="2" id="KW-0560">Oxidoreductase</keyword>
<evidence type="ECO:0000313" key="4">
    <source>
        <dbReference type="EMBL" id="VFJ13954.1"/>
    </source>
</evidence>
<dbReference type="Proteomes" id="UP000294299">
    <property type="component" value="Chromosome NFRAN"/>
</dbReference>
<sequence length="99" mass="11271">MNTQECIVTKLDIRKFGKENVPSHIISTILDSARYSGSGLNTQHWRFIVIKEQDNLKKLSDDSTSGKWIGGANFAIIVLTDPKYVFIYLMQEGLYRICS</sequence>
<organism evidence="4 5">
    <name type="scientific">Candidatus Nitrosocosmicus franklandianus</name>
    <dbReference type="NCBI Taxonomy" id="1798806"/>
    <lineage>
        <taxon>Archaea</taxon>
        <taxon>Nitrososphaerota</taxon>
        <taxon>Nitrososphaeria</taxon>
        <taxon>Nitrososphaerales</taxon>
        <taxon>Nitrososphaeraceae</taxon>
        <taxon>Candidatus Nitrosocosmicus</taxon>
    </lineage>
</organism>
<dbReference type="GeneID" id="60511052"/>
<accession>A0A484IAT7</accession>
<dbReference type="PANTHER" id="PTHR43673">
    <property type="entry name" value="NAD(P)H NITROREDUCTASE YDGI-RELATED"/>
    <property type="match status" value="1"/>
</dbReference>
<gene>
    <name evidence="4" type="ORF">NFRAN_1632</name>
</gene>
<proteinExistence type="inferred from homology"/>
<dbReference type="EMBL" id="LR216287">
    <property type="protein sequence ID" value="VFJ13954.1"/>
    <property type="molecule type" value="Genomic_DNA"/>
</dbReference>
<name>A0A484IAT7_9ARCH</name>
<dbReference type="Gene3D" id="3.40.109.10">
    <property type="entry name" value="NADH Oxidase"/>
    <property type="match status" value="1"/>
</dbReference>
<evidence type="ECO:0000256" key="1">
    <source>
        <dbReference type="ARBA" id="ARBA00007118"/>
    </source>
</evidence>
<dbReference type="PANTHER" id="PTHR43673:SF10">
    <property type="entry name" value="NADH DEHYDROGENASE_NAD(P)H NITROREDUCTASE XCC3605-RELATED"/>
    <property type="match status" value="1"/>
</dbReference>
<dbReference type="KEGG" id="nfn:NFRAN_1632"/>
<evidence type="ECO:0000256" key="2">
    <source>
        <dbReference type="ARBA" id="ARBA00023002"/>
    </source>
</evidence>
<keyword evidence="5" id="KW-1185">Reference proteome</keyword>
<dbReference type="InterPro" id="IPR029479">
    <property type="entry name" value="Nitroreductase"/>
</dbReference>
<dbReference type="RefSeq" id="WP_197731149.1">
    <property type="nucleotide sequence ID" value="NZ_LR216287.1"/>
</dbReference>
<dbReference type="SUPFAM" id="SSF55469">
    <property type="entry name" value="FMN-dependent nitroreductase-like"/>
    <property type="match status" value="1"/>
</dbReference>
<protein>
    <submittedName>
        <fullName evidence="4">Nitroreductase</fullName>
    </submittedName>
</protein>